<keyword evidence="2" id="KW-1185">Reference proteome</keyword>
<protein>
    <submittedName>
        <fullName evidence="1">Uncharacterized protein</fullName>
    </submittedName>
</protein>
<dbReference type="AlphaFoldDB" id="A0A3M0GDX5"/>
<dbReference type="EMBL" id="REFV01000002">
    <property type="protein sequence ID" value="RMB63371.1"/>
    <property type="molecule type" value="Genomic_DNA"/>
</dbReference>
<comment type="caution">
    <text evidence="1">The sequence shown here is derived from an EMBL/GenBank/DDBJ whole genome shotgun (WGS) entry which is preliminary data.</text>
</comment>
<name>A0A3M0GDX5_9FLAO</name>
<reference evidence="1 2" key="1">
    <citation type="submission" date="2018-10" db="EMBL/GenBank/DDBJ databases">
        <title>Dokdonia luteus sp. nov., isolated from sea water.</title>
        <authorList>
            <person name="Zhou L.Y."/>
            <person name="Du Z.J."/>
        </authorList>
    </citation>
    <scope>NUCLEOTIDE SEQUENCE [LARGE SCALE GENOMIC DNA]</scope>
    <source>
        <strain evidence="1 2">SH27</strain>
    </source>
</reference>
<evidence type="ECO:0000313" key="2">
    <source>
        <dbReference type="Proteomes" id="UP000281985"/>
    </source>
</evidence>
<evidence type="ECO:0000313" key="1">
    <source>
        <dbReference type="EMBL" id="RMB63371.1"/>
    </source>
</evidence>
<accession>A0A3M0GDX5</accession>
<organism evidence="1 2">
    <name type="scientific">Dokdonia sinensis</name>
    <dbReference type="NCBI Taxonomy" id="2479847"/>
    <lineage>
        <taxon>Bacteria</taxon>
        <taxon>Pseudomonadati</taxon>
        <taxon>Bacteroidota</taxon>
        <taxon>Flavobacteriia</taxon>
        <taxon>Flavobacteriales</taxon>
        <taxon>Flavobacteriaceae</taxon>
        <taxon>Dokdonia</taxon>
    </lineage>
</organism>
<gene>
    <name evidence="1" type="ORF">EAX61_02980</name>
</gene>
<sequence length="243" mass="28037">MLFLFLCNIDVELKDSHLIVRCVMKLNFLYLILFFTSSLLCQQNSREDIGRKILDIDYPEGIYKSKEDFLNKTPDSSLKIVKKDFGQNRTDGLIIPPFFYDSNKDKKIKKVFAISYEGDLYFQIRAILDNRNKEDRAQDSNSKNGFAKVIIGGKNYLYAEAPIVNKWGYAVALNTGENTVNNAISTIKGKGVVWDFVNREFNIFRTCEDYNTFISDKLPDAKQKCEFGMEDILEIRKAVQVIK</sequence>
<dbReference type="Proteomes" id="UP000281985">
    <property type="component" value="Unassembled WGS sequence"/>
</dbReference>
<proteinExistence type="predicted"/>